<protein>
    <recommendedName>
        <fullName evidence="10">General negative regulator of transcription subunit</fullName>
    </recommendedName>
</protein>
<evidence type="ECO:0000256" key="4">
    <source>
        <dbReference type="ARBA" id="ARBA00022490"/>
    </source>
</evidence>
<evidence type="ECO:0000256" key="9">
    <source>
        <dbReference type="ARBA" id="ARBA00023242"/>
    </source>
</evidence>
<dbReference type="InterPro" id="IPR007282">
    <property type="entry name" value="NOT2/3/5_C"/>
</dbReference>
<evidence type="ECO:0000256" key="11">
    <source>
        <dbReference type="SAM" id="MobiDB-lite"/>
    </source>
</evidence>
<evidence type="ECO:0000256" key="10">
    <source>
        <dbReference type="PIRNR" id="PIRNR005290"/>
    </source>
</evidence>
<comment type="function">
    <text evidence="10">Acts as component of the CCR4-NOT core complex, which in the nucleus seems to be a general transcription factor, and in the cytoplasm the major mRNA deadenylase involved in mRNA turnover. The NOT protein subcomplex negatively regulates the basal and activated transcription of many genes. Preferentially affects TC-type TATA element-dependent transcription. Could directly or indirectly inhibit component(s) of the general transcription machinery.</text>
</comment>
<dbReference type="InterPro" id="IPR007207">
    <property type="entry name" value="Not_N"/>
</dbReference>
<evidence type="ECO:0000259" key="12">
    <source>
        <dbReference type="Pfam" id="PF04065"/>
    </source>
</evidence>
<keyword evidence="5 10" id="KW-0678">Repressor</keyword>
<evidence type="ECO:0000313" key="14">
    <source>
        <dbReference type="EMBL" id="KAL0247559.1"/>
    </source>
</evidence>
<dbReference type="InterPro" id="IPR038635">
    <property type="entry name" value="CCR4-NOT_su2/3/5_C_sf"/>
</dbReference>
<evidence type="ECO:0000259" key="13">
    <source>
        <dbReference type="Pfam" id="PF04153"/>
    </source>
</evidence>
<dbReference type="RefSeq" id="XP_066613520.1">
    <property type="nucleotide sequence ID" value="XM_066758118.1"/>
</dbReference>
<feature type="compositionally biased region" description="Polar residues" evidence="11">
    <location>
        <begin position="416"/>
        <end position="452"/>
    </location>
</feature>
<evidence type="ECO:0000313" key="15">
    <source>
        <dbReference type="Proteomes" id="UP000054399"/>
    </source>
</evidence>
<dbReference type="PIRSF" id="PIRSF005290">
    <property type="entry name" value="NOT_su_3_5"/>
    <property type="match status" value="1"/>
</dbReference>
<keyword evidence="9 10" id="KW-0539">Nucleus</keyword>
<feature type="compositionally biased region" description="Pro residues" evidence="11">
    <location>
        <begin position="454"/>
        <end position="464"/>
    </location>
</feature>
<evidence type="ECO:0000256" key="1">
    <source>
        <dbReference type="ARBA" id="ARBA00004123"/>
    </source>
</evidence>
<evidence type="ECO:0000256" key="3">
    <source>
        <dbReference type="ARBA" id="ARBA00007682"/>
    </source>
</evidence>
<sequence>MALRKLQAEIDRTLKSVATGVEVFEATFDKLNYATNTTQKDKLENDLKTQIKKLQRMRDQIKAWLGNGDIKDKTALLENRRLIETQMERFKALEKETKMKAFSKEGLIAQSKLDPAEKAKRDMIDWIGSTTDELSRQIEQTEAEVESLQVGKKKKQAGERLDELEELNERREWHIGRLEVVQRMLENGQLTVGDVEDIQEDVKYFVEANMEEDFDFDNGIYDELNLQDEEDFHDYLHEHPSATDEAEAEPEPVVTTPAPKTIAKEKEDKKATPHRLSKSEPRDKEEEIPPSPVVSKKTPSRKTTLDKDKKDKKDKEKEDRERKEHEREEKEREERPSSSQPTPSKPAPLPPIKYAAAAAAAVGGSVSASAPSQATPSVPSESSRDDSVASPDEIAAAPISAYLPPPPPGLSRSPSQVATPQASSPGTPGLQSRASSTGPGTTDMTTPSQAPGSTLPPPGYPAPPSSSSAESSRAAAQAQVAAEQAQVQAQAQAQALAQAQAQAQAQTQSQLSAAQIQAQLQAAQEVQGQAGVMGNLMQSFEVAKEISKRRSDDANELHAALESSFANAPQQMDAEPPRYYHPQNPIKTPSYYPQSRLPILEDKSIYSRLELDQLFYIFYYMTGTYEQWLAARELKKQSWRFHKQYLTWFQRAHNPQAITSDYEQGGYYYFDWENSWCQRRKSDFRFEYRWLSDH</sequence>
<feature type="compositionally biased region" description="Low complexity" evidence="11">
    <location>
        <begin position="355"/>
        <end position="370"/>
    </location>
</feature>
<keyword evidence="15" id="KW-1185">Reference proteome</keyword>
<keyword evidence="7 10" id="KW-0805">Transcription regulation</keyword>
<dbReference type="PANTHER" id="PTHR23326">
    <property type="entry name" value="CCR4 NOT-RELATED"/>
    <property type="match status" value="1"/>
</dbReference>
<comment type="caution">
    <text evidence="14">The sequence shown here is derived from an EMBL/GenBank/DDBJ whole genome shotgun (WGS) entry which is preliminary data.</text>
</comment>
<evidence type="ECO:0000256" key="6">
    <source>
        <dbReference type="ARBA" id="ARBA00022553"/>
    </source>
</evidence>
<feature type="region of interest" description="Disordered" evidence="11">
    <location>
        <begin position="240"/>
        <end position="479"/>
    </location>
</feature>
<evidence type="ECO:0000256" key="8">
    <source>
        <dbReference type="ARBA" id="ARBA00023163"/>
    </source>
</evidence>
<dbReference type="Gene3D" id="2.30.30.1020">
    <property type="entry name" value="CCR4-NOT complex subunit 2/3/5, C-terminal domain"/>
    <property type="match status" value="1"/>
</dbReference>
<dbReference type="InterPro" id="IPR012270">
    <property type="entry name" value="CCR4-NOT_su3/5"/>
</dbReference>
<gene>
    <name evidence="14" type="ORF">I308_103630</name>
</gene>
<proteinExistence type="inferred from homology"/>
<dbReference type="Proteomes" id="UP000054399">
    <property type="component" value="Unassembled WGS sequence"/>
</dbReference>
<feature type="domain" description="CCR4-Not complex component Not N-terminal" evidence="12">
    <location>
        <begin position="4"/>
        <end position="227"/>
    </location>
</feature>
<evidence type="ECO:0000256" key="7">
    <source>
        <dbReference type="ARBA" id="ARBA00023015"/>
    </source>
</evidence>
<comment type="subcellular location">
    <subcellularLocation>
        <location evidence="2 10">Cytoplasm</location>
    </subcellularLocation>
    <subcellularLocation>
        <location evidence="1 10">Nucleus</location>
    </subcellularLocation>
</comment>
<keyword evidence="10" id="KW-0010">Activator</keyword>
<reference evidence="14 15" key="2">
    <citation type="submission" date="2024-01" db="EMBL/GenBank/DDBJ databases">
        <title>Comparative genomics of Cryptococcus and Kwoniella reveals pathogenesis evolution and contrasting modes of karyotype evolution via chromosome fusion or intercentromeric recombination.</title>
        <authorList>
            <person name="Coelho M.A."/>
            <person name="David-Palma M."/>
            <person name="Shea T."/>
            <person name="Bowers K."/>
            <person name="Mcginley-Smith S."/>
            <person name="Mohammad A.W."/>
            <person name="Gnirke A."/>
            <person name="Yurkov A.M."/>
            <person name="Nowrousian M."/>
            <person name="Sun S."/>
            <person name="Cuomo C.A."/>
            <person name="Heitman J."/>
        </authorList>
    </citation>
    <scope>NUCLEOTIDE SEQUENCE [LARGE SCALE GENOMIC DNA]</scope>
    <source>
        <strain evidence="14 15">IND107</strain>
    </source>
</reference>
<comment type="similarity">
    <text evidence="3 10">Belongs to the CNOT2/3/5 family.</text>
</comment>
<name>A0ABR3BQU5_9TREE</name>
<feature type="compositionally biased region" description="Low complexity" evidence="11">
    <location>
        <begin position="465"/>
        <end position="479"/>
    </location>
</feature>
<dbReference type="Pfam" id="PF04153">
    <property type="entry name" value="NOT2_3_5_C"/>
    <property type="match status" value="1"/>
</dbReference>
<reference evidence="15" key="1">
    <citation type="submission" date="2015-01" db="EMBL/GenBank/DDBJ databases">
        <title>The Genome Sequence of Cryptococcus gattii MMRL2647.</title>
        <authorList>
            <consortium name="The Broad Institute Genomics Platform"/>
            <person name="Cuomo C."/>
            <person name="Litvintseva A."/>
            <person name="Chen Y."/>
            <person name="Heitman J."/>
            <person name="Sun S."/>
            <person name="Springer D."/>
            <person name="Dromer F."/>
            <person name="Young S."/>
            <person name="Zeng Q."/>
            <person name="Gargeya S."/>
            <person name="Abouelleil A."/>
            <person name="Alvarado L."/>
            <person name="Chapman S.B."/>
            <person name="Gainer-Dewar J."/>
            <person name="Goldberg J."/>
            <person name="Griggs A."/>
            <person name="Gujja S."/>
            <person name="Hansen M."/>
            <person name="Howarth C."/>
            <person name="Imamovic A."/>
            <person name="Larimer J."/>
            <person name="Murphy C."/>
            <person name="Naylor J."/>
            <person name="Pearson M."/>
            <person name="Priest M."/>
            <person name="Roberts A."/>
            <person name="Saif S."/>
            <person name="Shea T."/>
            <person name="Sykes S."/>
            <person name="Wortman J."/>
            <person name="Nusbaum C."/>
            <person name="Birren B."/>
        </authorList>
    </citation>
    <scope>NUCLEOTIDE SEQUENCE [LARGE SCALE GENOMIC DNA]</scope>
    <source>
        <strain evidence="15">IND107</strain>
    </source>
</reference>
<feature type="compositionally biased region" description="Polar residues" evidence="11">
    <location>
        <begin position="371"/>
        <end position="381"/>
    </location>
</feature>
<evidence type="ECO:0000256" key="5">
    <source>
        <dbReference type="ARBA" id="ARBA00022491"/>
    </source>
</evidence>
<dbReference type="EMBL" id="ATAM02000006">
    <property type="protein sequence ID" value="KAL0247559.1"/>
    <property type="molecule type" value="Genomic_DNA"/>
</dbReference>
<dbReference type="Pfam" id="PF04065">
    <property type="entry name" value="Not3"/>
    <property type="match status" value="1"/>
</dbReference>
<organism evidence="14 15">
    <name type="scientific">Cryptococcus tetragattii IND107</name>
    <dbReference type="NCBI Taxonomy" id="1296105"/>
    <lineage>
        <taxon>Eukaryota</taxon>
        <taxon>Fungi</taxon>
        <taxon>Dikarya</taxon>
        <taxon>Basidiomycota</taxon>
        <taxon>Agaricomycotina</taxon>
        <taxon>Tremellomycetes</taxon>
        <taxon>Tremellales</taxon>
        <taxon>Cryptococcaceae</taxon>
        <taxon>Cryptococcus</taxon>
        <taxon>Cryptococcus gattii species complex</taxon>
    </lineage>
</organism>
<evidence type="ECO:0000256" key="2">
    <source>
        <dbReference type="ARBA" id="ARBA00004496"/>
    </source>
</evidence>
<keyword evidence="8 10" id="KW-0804">Transcription</keyword>
<feature type="compositionally biased region" description="Basic and acidic residues" evidence="11">
    <location>
        <begin position="303"/>
        <end position="336"/>
    </location>
</feature>
<dbReference type="GeneID" id="91990486"/>
<keyword evidence="4 10" id="KW-0963">Cytoplasm</keyword>
<keyword evidence="6" id="KW-0597">Phosphoprotein</keyword>
<accession>A0ABR3BQU5</accession>
<feature type="compositionally biased region" description="Basic and acidic residues" evidence="11">
    <location>
        <begin position="262"/>
        <end position="287"/>
    </location>
</feature>
<feature type="domain" description="NOT2/NOT3/NOT5 C-terminal" evidence="13">
    <location>
        <begin position="564"/>
        <end position="691"/>
    </location>
</feature>
<dbReference type="InterPro" id="IPR040168">
    <property type="entry name" value="Not2/3/5"/>
</dbReference>